<sequence>MRIRCWGARGSIAVSGTQYVMYGGDTTCLEVRTRSGHVIVVDAGTGVRRLGNALLAEGVQDMTMFFTHAHWDHILGFPFFKPLYRPDTRITLYGCPMEQGNMELLLSKTMVPPHFPVPYHGLNAHIQYTPQCLAEGAALVHGMEVRRIPISHPNMGLGYKFTEAGKTLVFLTDNELHYPHRGGRPYEEYVAFCAGADLLLHDAEYTDREYAHTRGWGHSTMRHALQLALDARVRQFGMIHHNQDRPDDDLQLCEAALRQTVAELAAPLQLFAVTQDMEILL</sequence>
<organism evidence="2 3">
    <name type="scientific">Megalodesulfovibrio gigas (strain ATCC 19364 / DSM 1382 / NCIMB 9332 / VKM B-1759)</name>
    <name type="common">Desulfovibrio gigas</name>
    <dbReference type="NCBI Taxonomy" id="1121448"/>
    <lineage>
        <taxon>Bacteria</taxon>
        <taxon>Pseudomonadati</taxon>
        <taxon>Thermodesulfobacteriota</taxon>
        <taxon>Desulfovibrionia</taxon>
        <taxon>Desulfovibrionales</taxon>
        <taxon>Desulfovibrionaceae</taxon>
        <taxon>Megalodesulfovibrio</taxon>
    </lineage>
</organism>
<dbReference type="HOGENOM" id="CLU_031317_1_0_7"/>
<reference evidence="2 3" key="1">
    <citation type="journal article" date="2013" name="J. Bacteriol.">
        <title>Roles of HynAB and Ech, the only two hydrogenases found in the model sulfate reducer Desulfovibrio gigas.</title>
        <authorList>
            <person name="Morais-Silva F.O."/>
            <person name="Santos C.I."/>
            <person name="Rodrigues R."/>
            <person name="Pereira I.A."/>
            <person name="Rodrigues-Pousada C."/>
        </authorList>
    </citation>
    <scope>NUCLEOTIDE SEQUENCE [LARGE SCALE GENOMIC DNA]</scope>
    <source>
        <strain evidence="3">ATCC 19364 / DSM 1382 / NCIMB 9332 / VKM B-1759</strain>
    </source>
</reference>
<dbReference type="eggNOG" id="COG1235">
    <property type="taxonomic scope" value="Bacteria"/>
</dbReference>
<keyword evidence="3" id="KW-1185">Reference proteome</keyword>
<dbReference type="PANTHER" id="PTHR42663:SF4">
    <property type="entry name" value="SLL1036 PROTEIN"/>
    <property type="match status" value="1"/>
</dbReference>
<dbReference type="InterPro" id="IPR001279">
    <property type="entry name" value="Metallo-B-lactamas"/>
</dbReference>
<dbReference type="Proteomes" id="UP000016587">
    <property type="component" value="Chromosome"/>
</dbReference>
<evidence type="ECO:0000313" key="2">
    <source>
        <dbReference type="EMBL" id="AGW14341.1"/>
    </source>
</evidence>
<dbReference type="AlphaFoldDB" id="T2GDZ0"/>
<gene>
    <name evidence="2" type="ORF">DGI_2610</name>
</gene>
<dbReference type="Gene3D" id="3.60.15.10">
    <property type="entry name" value="Ribonuclease Z/Hydroxyacylglutathione hydrolase-like"/>
    <property type="match status" value="1"/>
</dbReference>
<dbReference type="KEGG" id="dgg:DGI_2610"/>
<protein>
    <submittedName>
        <fullName evidence="2">Putative beta-lactamase domain-containing protein</fullName>
    </submittedName>
</protein>
<evidence type="ECO:0000313" key="3">
    <source>
        <dbReference type="Proteomes" id="UP000016587"/>
    </source>
</evidence>
<dbReference type="PATRIC" id="fig|1121448.10.peg.2561"/>
<dbReference type="PANTHER" id="PTHR42663">
    <property type="entry name" value="HYDROLASE C777.06C-RELATED-RELATED"/>
    <property type="match status" value="1"/>
</dbReference>
<proteinExistence type="predicted"/>
<dbReference type="RefSeq" id="WP_021761347.1">
    <property type="nucleotide sequence ID" value="NC_022444.1"/>
</dbReference>
<dbReference type="SMART" id="SM00849">
    <property type="entry name" value="Lactamase_B"/>
    <property type="match status" value="1"/>
</dbReference>
<evidence type="ECO:0000259" key="1">
    <source>
        <dbReference type="SMART" id="SM00849"/>
    </source>
</evidence>
<dbReference type="EMBL" id="CP006585">
    <property type="protein sequence ID" value="AGW14341.1"/>
    <property type="molecule type" value="Genomic_DNA"/>
</dbReference>
<dbReference type="OrthoDB" id="9803916at2"/>
<accession>T2GDZ0</accession>
<dbReference type="CDD" id="cd07715">
    <property type="entry name" value="TaR3-like_MBL-fold"/>
    <property type="match status" value="1"/>
</dbReference>
<reference evidence="3" key="2">
    <citation type="submission" date="2013-07" db="EMBL/GenBank/DDBJ databases">
        <authorList>
            <person name="Morais-Silva F.O."/>
            <person name="Rezende A.M."/>
            <person name="Pimentel C."/>
            <person name="Resende D.M."/>
            <person name="Santos C.I."/>
            <person name="Clemente C."/>
            <person name="de Oliveira L.M."/>
            <person name="da Silva S.M."/>
            <person name="Costa D.A."/>
            <person name="Varela-Raposo A."/>
            <person name="Horacio E.C.A."/>
            <person name="Matos M."/>
            <person name="Flores O."/>
            <person name="Ruiz J.C."/>
            <person name="Rodrigues-Pousada C."/>
        </authorList>
    </citation>
    <scope>NUCLEOTIDE SEQUENCE [LARGE SCALE GENOMIC DNA]</scope>
    <source>
        <strain evidence="3">ATCC 19364 / DSM 1382 / NCIMB 9332 / VKM B-1759</strain>
    </source>
</reference>
<dbReference type="InterPro" id="IPR036866">
    <property type="entry name" value="RibonucZ/Hydroxyglut_hydro"/>
</dbReference>
<dbReference type="Pfam" id="PF12706">
    <property type="entry name" value="Lactamase_B_2"/>
    <property type="match status" value="1"/>
</dbReference>
<feature type="domain" description="Metallo-beta-lactamase" evidence="1">
    <location>
        <begin position="25"/>
        <end position="214"/>
    </location>
</feature>
<dbReference type="SUPFAM" id="SSF56281">
    <property type="entry name" value="Metallo-hydrolase/oxidoreductase"/>
    <property type="match status" value="1"/>
</dbReference>
<name>T2GDZ0_MEGG1</name>
<dbReference type="STRING" id="1121448.DGI_2610"/>